<gene>
    <name evidence="1" type="ORF">FGIG_05537</name>
</gene>
<organism evidence="1 2">
    <name type="scientific">Fasciola gigantica</name>
    <name type="common">Giant liver fluke</name>
    <dbReference type="NCBI Taxonomy" id="46835"/>
    <lineage>
        <taxon>Eukaryota</taxon>
        <taxon>Metazoa</taxon>
        <taxon>Spiralia</taxon>
        <taxon>Lophotrochozoa</taxon>
        <taxon>Platyhelminthes</taxon>
        <taxon>Trematoda</taxon>
        <taxon>Digenea</taxon>
        <taxon>Plagiorchiida</taxon>
        <taxon>Echinostomata</taxon>
        <taxon>Echinostomatoidea</taxon>
        <taxon>Fasciolidae</taxon>
        <taxon>Fasciola</taxon>
    </lineage>
</organism>
<comment type="caution">
    <text evidence="1">The sequence shown here is derived from an EMBL/GenBank/DDBJ whole genome shotgun (WGS) entry which is preliminary data.</text>
</comment>
<dbReference type="PANTHER" id="PTHR12507">
    <property type="entry name" value="REDUCED GROWTH PHENOTYPE 1 RGP1, YEAST -RELATED"/>
    <property type="match status" value="1"/>
</dbReference>
<dbReference type="STRING" id="46835.A0A504YZH0"/>
<dbReference type="OrthoDB" id="1918at2759"/>
<reference evidence="1 2" key="1">
    <citation type="submission" date="2019-04" db="EMBL/GenBank/DDBJ databases">
        <title>Annotation for the trematode Fasciola gigantica.</title>
        <authorList>
            <person name="Choi Y.-J."/>
        </authorList>
    </citation>
    <scope>NUCLEOTIDE SEQUENCE [LARGE SCALE GENOMIC DNA]</scope>
    <source>
        <strain evidence="1">Uganda_cow_1</strain>
    </source>
</reference>
<dbReference type="EMBL" id="SUNJ01002514">
    <property type="protein sequence ID" value="TPP65905.1"/>
    <property type="molecule type" value="Genomic_DNA"/>
</dbReference>
<dbReference type="Proteomes" id="UP000316759">
    <property type="component" value="Unassembled WGS sequence"/>
</dbReference>
<dbReference type="Pfam" id="PF08737">
    <property type="entry name" value="Rgp1"/>
    <property type="match status" value="1"/>
</dbReference>
<name>A0A504YZH0_FASGI</name>
<dbReference type="AlphaFoldDB" id="A0A504YZH0"/>
<dbReference type="InterPro" id="IPR014848">
    <property type="entry name" value="Rgp1"/>
</dbReference>
<proteinExistence type="predicted"/>
<evidence type="ECO:0000313" key="2">
    <source>
        <dbReference type="Proteomes" id="UP000316759"/>
    </source>
</evidence>
<protein>
    <submittedName>
        <fullName evidence="1">Uncharacterized protein</fullName>
    </submittedName>
</protein>
<evidence type="ECO:0000313" key="1">
    <source>
        <dbReference type="EMBL" id="TPP65905.1"/>
    </source>
</evidence>
<sequence length="592" mass="65312">MGLFSSASSQEDMFKLTMQKKKVNMGNYSICGRLLHQPALLAGSTVHCAIELRKPDKQAKIGDSWFITGIVGWVVGQFKLDQAALSRQNLSSPPGLTFDQMDTQEASNLWFDCESFVTTVLGTDADVFHCEPMKIQSGLPDNTDNTTTFRLFARLSSLLPPSIRGHLFKAAYRLIVCVQLTSSQATPVIRTETLQLPFRVLPALVMYHSLRAPDNPDVKSFRDRVAVNRQGTVIDSLSDSTSHPGLQNNPFWCDDRAVVVQTADHSLIDWPGCIVDQLVLNSGSPTAFTPVSSKRQRYPSEPVINAGQLRSALSLATGSRAATFSNRYVTPFDPFGSSGRSDVDSEQSFFGFSRLSSATQPATFIVSCAQGTVGRLCLLRTLFRMEDVIRGHFDFSDAQVPCLGCCLSLQYEERYLDPHAVLCESTDLAASLELPRKNNNTLFTCLPLNEKGEPETLSFQLGSDGTRVTTLADLHLTCLSKQLLPFTLPIPVNATPQFCAQNQFLLIDGRWRLRLEFILAPDTKWSSLGTKPPGSISNDPLDSSMQDMWNLPSYIPIEKLSWHLPIQLVSSDPSTVCMPRTTSTTPVLLPVC</sequence>
<keyword evidence="2" id="KW-1185">Reference proteome</keyword>
<accession>A0A504YZH0</accession>